<comment type="caution">
    <text evidence="11">The sequence shown here is derived from an EMBL/GenBank/DDBJ whole genome shotgun (WGS) entry which is preliminary data.</text>
</comment>
<evidence type="ECO:0000256" key="6">
    <source>
        <dbReference type="ARBA" id="ARBA00022777"/>
    </source>
</evidence>
<dbReference type="GO" id="GO:0006355">
    <property type="term" value="P:regulation of DNA-templated transcription"/>
    <property type="evidence" value="ECO:0007669"/>
    <property type="project" value="InterPro"/>
</dbReference>
<dbReference type="InterPro" id="IPR001610">
    <property type="entry name" value="PAC"/>
</dbReference>
<dbReference type="CDD" id="cd00130">
    <property type="entry name" value="PAS"/>
    <property type="match status" value="4"/>
</dbReference>
<dbReference type="Gene3D" id="3.30.450.20">
    <property type="entry name" value="PAS domain"/>
    <property type="match status" value="4"/>
</dbReference>
<protein>
    <recommendedName>
        <fullName evidence="3">histidine kinase</fullName>
        <ecNumber evidence="3">2.7.13.3</ecNumber>
    </recommendedName>
</protein>
<feature type="domain" description="Histidine kinase" evidence="8">
    <location>
        <begin position="882"/>
        <end position="1089"/>
    </location>
</feature>
<dbReference type="SUPFAM" id="SSF55785">
    <property type="entry name" value="PYP-like sensor domain (PAS domain)"/>
    <property type="match status" value="4"/>
</dbReference>
<dbReference type="GO" id="GO:0000155">
    <property type="term" value="F:phosphorelay sensor kinase activity"/>
    <property type="evidence" value="ECO:0007669"/>
    <property type="project" value="InterPro"/>
</dbReference>
<feature type="domain" description="PAS" evidence="9">
    <location>
        <begin position="181"/>
        <end position="232"/>
    </location>
</feature>
<comment type="subcellular location">
    <subcellularLocation>
        <location evidence="2">Cell membrane</location>
    </subcellularLocation>
</comment>
<sequence length="1092" mass="118602">METTAVAHPARPDAIADPVRLAAVAGTGLIDGVPSPVLDEITALTMRLLDVRVALLNLVDAASQCSVSRGDGPVAPELRHLPITHSYCRHVVESGEPLVVDDAREHPLLRDNPAVHEYHAVAYAGMPVRSPDGSVLGTLCVFDTETRTWSETDLATLKGLAAAASGEMAARIAVSQERHEAKQQLRWVLDSALEAFVATDATGRVTGWNLQAEQMFGWSEAQALGRPVSELLIVSGQRPSFTRWLTEVVGTRAEGLRGEFQALHEGGRQFPIELSATARDPQDPTAMHAFIRDISAARRSEQLRRLEYAVAGALAAAQSAEHAAEAVVARVGEGLRWPYVEYWHLETNGTEQLVRLADWSRDASVTAPMRTTRAFGREDGVLGAVWRNAAPRWITELPGNDTTRSEAAHAAGLHTAVAVPVRNGTDVVGILAVFDRRDTPADPELVAALESVAAHIGQYVHRRRAVDLELELSRAQRHFDQIVGNLSDFLWTVRITPDGAVRMVYASPNNTGIFGGPAPAGGDLGRAMAGMMHPEDRDTFLEFRESLVTGQTAEVVSRLIGRDGVTRWVWTRGHPRREGGNLFVDGVCSDVTERHRDNARLRQQAELLDLAPTAVIVRDLNHQVTYWNRGAEAVYGWNSAAVLGRRTHRLLDTRYPMSREIVDQALADHGQWQGELDHLRSDGSRIIVLSHQGVQYDDDGQPMAILEVNVDVTARKYAERQLADGAKRLRTQFSLVTVGQAALSLEGRFQQVNPALADILGRTVMDLENGTLDDITHPEDRADNHRTAAYMFTEDQPTGRYVRLLHADGHVVDAEVGMSLVRDSDGQPVSFIAVVQDVTARLAAERERDAAAAQLAERNALLQDTNGQLADANALKLDLMGMLSHEIGTPLNTIGGYADMLLADLDQLVPSHRKAMEVIARSTRRLNQLRAEILTMCTIDAGQLQATPEPVDLAAALTEIAGSLDLSVALHCPDDMTVLVHPSHLHQIITNFCTNAAKYAGGATAITVEQLDDRARISVHDNGPGIPSLLRPHLFDRFTRASGNDPTIQGHGLGLYIVKGLAEANNGSVGYQPGKPAGSTFTLTLPLGSPGL</sequence>
<dbReference type="PANTHER" id="PTHR43304">
    <property type="entry name" value="PHYTOCHROME-LIKE PROTEIN CPH1"/>
    <property type="match status" value="1"/>
</dbReference>
<dbReference type="InterPro" id="IPR029016">
    <property type="entry name" value="GAF-like_dom_sf"/>
</dbReference>
<dbReference type="Pfam" id="PF01590">
    <property type="entry name" value="GAF"/>
    <property type="match status" value="1"/>
</dbReference>
<keyword evidence="6" id="KW-0418">Kinase</keyword>
<dbReference type="PRINTS" id="PR00344">
    <property type="entry name" value="BCTRLSENSOR"/>
</dbReference>
<dbReference type="Pfam" id="PF00512">
    <property type="entry name" value="HisKA"/>
    <property type="match status" value="1"/>
</dbReference>
<dbReference type="SMART" id="SM00388">
    <property type="entry name" value="HisKA"/>
    <property type="match status" value="1"/>
</dbReference>
<evidence type="ECO:0000256" key="4">
    <source>
        <dbReference type="ARBA" id="ARBA00022553"/>
    </source>
</evidence>
<dbReference type="InterPro" id="IPR052162">
    <property type="entry name" value="Sensor_kinase/Photoreceptor"/>
</dbReference>
<evidence type="ECO:0000259" key="9">
    <source>
        <dbReference type="PROSITE" id="PS50112"/>
    </source>
</evidence>
<dbReference type="InterPro" id="IPR013655">
    <property type="entry name" value="PAS_fold_3"/>
</dbReference>
<accession>A0A327Z5S8</accession>
<dbReference type="Gene3D" id="3.30.565.10">
    <property type="entry name" value="Histidine kinase-like ATPase, C-terminal domain"/>
    <property type="match status" value="1"/>
</dbReference>
<keyword evidence="4" id="KW-0597">Phosphoprotein</keyword>
<dbReference type="Pfam" id="PF08447">
    <property type="entry name" value="PAS_3"/>
    <property type="match status" value="1"/>
</dbReference>
<dbReference type="InterPro" id="IPR004358">
    <property type="entry name" value="Sig_transdc_His_kin-like_C"/>
</dbReference>
<evidence type="ECO:0000313" key="12">
    <source>
        <dbReference type="Proteomes" id="UP000249341"/>
    </source>
</evidence>
<dbReference type="InterPro" id="IPR000700">
    <property type="entry name" value="PAS-assoc_C"/>
</dbReference>
<evidence type="ECO:0000259" key="8">
    <source>
        <dbReference type="PROSITE" id="PS50109"/>
    </source>
</evidence>
<dbReference type="PROSITE" id="PS50113">
    <property type="entry name" value="PAC"/>
    <property type="match status" value="3"/>
</dbReference>
<keyword evidence="5" id="KW-0808">Transferase</keyword>
<dbReference type="EMBL" id="QLMJ01000016">
    <property type="protein sequence ID" value="RAK30473.1"/>
    <property type="molecule type" value="Genomic_DNA"/>
</dbReference>
<keyword evidence="7" id="KW-0902">Two-component regulatory system</keyword>
<dbReference type="InterPro" id="IPR013767">
    <property type="entry name" value="PAS_fold"/>
</dbReference>
<comment type="catalytic activity">
    <reaction evidence="1">
        <text>ATP + protein L-histidine = ADP + protein N-phospho-L-histidine.</text>
        <dbReference type="EC" id="2.7.13.3"/>
    </reaction>
</comment>
<dbReference type="AlphaFoldDB" id="A0A327Z5S8"/>
<dbReference type="Pfam" id="PF13185">
    <property type="entry name" value="GAF_2"/>
    <property type="match status" value="1"/>
</dbReference>
<feature type="domain" description="PAC" evidence="10">
    <location>
        <begin position="798"/>
        <end position="850"/>
    </location>
</feature>
<dbReference type="InterPro" id="IPR036890">
    <property type="entry name" value="HATPase_C_sf"/>
</dbReference>
<feature type="domain" description="PAC" evidence="10">
    <location>
        <begin position="553"/>
        <end position="603"/>
    </location>
</feature>
<reference evidence="11 12" key="1">
    <citation type="submission" date="2018-06" db="EMBL/GenBank/DDBJ databases">
        <title>Genomic Encyclopedia of Type Strains, Phase III (KMG-III): the genomes of soil and plant-associated and newly described type strains.</title>
        <authorList>
            <person name="Whitman W."/>
        </authorList>
    </citation>
    <scope>NUCLEOTIDE SEQUENCE [LARGE SCALE GENOMIC DNA]</scope>
    <source>
        <strain evidence="11 12">CGMCC 4.7090</strain>
    </source>
</reference>
<dbReference type="Pfam" id="PF02518">
    <property type="entry name" value="HATPase_c"/>
    <property type="match status" value="1"/>
</dbReference>
<evidence type="ECO:0000256" key="3">
    <source>
        <dbReference type="ARBA" id="ARBA00012438"/>
    </source>
</evidence>
<feature type="domain" description="PAS" evidence="9">
    <location>
        <begin position="725"/>
        <end position="781"/>
    </location>
</feature>
<dbReference type="InterPro" id="IPR005467">
    <property type="entry name" value="His_kinase_dom"/>
</dbReference>
<keyword evidence="12" id="KW-1185">Reference proteome</keyword>
<dbReference type="InterPro" id="IPR003594">
    <property type="entry name" value="HATPase_dom"/>
</dbReference>
<evidence type="ECO:0000259" key="10">
    <source>
        <dbReference type="PROSITE" id="PS50113"/>
    </source>
</evidence>
<dbReference type="SMART" id="SM00065">
    <property type="entry name" value="GAF"/>
    <property type="match status" value="2"/>
</dbReference>
<evidence type="ECO:0000256" key="1">
    <source>
        <dbReference type="ARBA" id="ARBA00000085"/>
    </source>
</evidence>
<dbReference type="SUPFAM" id="SSF55781">
    <property type="entry name" value="GAF domain-like"/>
    <property type="match status" value="2"/>
</dbReference>
<evidence type="ECO:0000313" key="11">
    <source>
        <dbReference type="EMBL" id="RAK30473.1"/>
    </source>
</evidence>
<dbReference type="Gene3D" id="3.30.450.40">
    <property type="match status" value="2"/>
</dbReference>
<dbReference type="Gene3D" id="1.10.287.130">
    <property type="match status" value="1"/>
</dbReference>
<dbReference type="GO" id="GO:0005886">
    <property type="term" value="C:plasma membrane"/>
    <property type="evidence" value="ECO:0007669"/>
    <property type="project" value="UniProtKB-SubCell"/>
</dbReference>
<dbReference type="InterPro" id="IPR013656">
    <property type="entry name" value="PAS_4"/>
</dbReference>
<dbReference type="Pfam" id="PF00989">
    <property type="entry name" value="PAS"/>
    <property type="match status" value="1"/>
</dbReference>
<evidence type="ECO:0000256" key="7">
    <source>
        <dbReference type="ARBA" id="ARBA00023012"/>
    </source>
</evidence>
<dbReference type="RefSeq" id="WP_181558045.1">
    <property type="nucleotide sequence ID" value="NZ_JACHWI010000007.1"/>
</dbReference>
<dbReference type="InterPro" id="IPR003661">
    <property type="entry name" value="HisK_dim/P_dom"/>
</dbReference>
<dbReference type="SMART" id="SM00086">
    <property type="entry name" value="PAC"/>
    <property type="match status" value="4"/>
</dbReference>
<dbReference type="PROSITE" id="PS50112">
    <property type="entry name" value="PAS"/>
    <property type="match status" value="3"/>
</dbReference>
<dbReference type="PROSITE" id="PS50109">
    <property type="entry name" value="HIS_KIN"/>
    <property type="match status" value="1"/>
</dbReference>
<feature type="domain" description="PAC" evidence="10">
    <location>
        <begin position="672"/>
        <end position="724"/>
    </location>
</feature>
<dbReference type="Pfam" id="PF08448">
    <property type="entry name" value="PAS_4"/>
    <property type="match status" value="1"/>
</dbReference>
<dbReference type="SMART" id="SM00091">
    <property type="entry name" value="PAS"/>
    <property type="match status" value="4"/>
</dbReference>
<dbReference type="CDD" id="cd00082">
    <property type="entry name" value="HisKA"/>
    <property type="match status" value="1"/>
</dbReference>
<gene>
    <name evidence="11" type="ORF">B0I29_116132</name>
</gene>
<feature type="domain" description="PAS" evidence="9">
    <location>
        <begin position="600"/>
        <end position="666"/>
    </location>
</feature>
<evidence type="ECO:0000256" key="5">
    <source>
        <dbReference type="ARBA" id="ARBA00022679"/>
    </source>
</evidence>
<proteinExistence type="predicted"/>
<evidence type="ECO:0000256" key="2">
    <source>
        <dbReference type="ARBA" id="ARBA00004236"/>
    </source>
</evidence>
<dbReference type="Proteomes" id="UP000249341">
    <property type="component" value="Unassembled WGS sequence"/>
</dbReference>
<dbReference type="CDD" id="cd00075">
    <property type="entry name" value="HATPase"/>
    <property type="match status" value="1"/>
</dbReference>
<dbReference type="SUPFAM" id="SSF47384">
    <property type="entry name" value="Homodimeric domain of signal transducing histidine kinase"/>
    <property type="match status" value="1"/>
</dbReference>
<dbReference type="SMART" id="SM00387">
    <property type="entry name" value="HATPase_c"/>
    <property type="match status" value="1"/>
</dbReference>
<dbReference type="InterPro" id="IPR035965">
    <property type="entry name" value="PAS-like_dom_sf"/>
</dbReference>
<organism evidence="11 12">
    <name type="scientific">Actinoplanes lutulentus</name>
    <dbReference type="NCBI Taxonomy" id="1287878"/>
    <lineage>
        <taxon>Bacteria</taxon>
        <taxon>Bacillati</taxon>
        <taxon>Actinomycetota</taxon>
        <taxon>Actinomycetes</taxon>
        <taxon>Micromonosporales</taxon>
        <taxon>Micromonosporaceae</taxon>
        <taxon>Actinoplanes</taxon>
    </lineage>
</organism>
<dbReference type="NCBIfam" id="TIGR00229">
    <property type="entry name" value="sensory_box"/>
    <property type="match status" value="4"/>
</dbReference>
<dbReference type="InterPro" id="IPR003018">
    <property type="entry name" value="GAF"/>
</dbReference>
<dbReference type="PANTHER" id="PTHR43304:SF1">
    <property type="entry name" value="PAC DOMAIN-CONTAINING PROTEIN"/>
    <property type="match status" value="1"/>
</dbReference>
<dbReference type="InterPro" id="IPR036097">
    <property type="entry name" value="HisK_dim/P_sf"/>
</dbReference>
<dbReference type="EC" id="2.7.13.3" evidence="3"/>
<name>A0A327Z5S8_9ACTN</name>
<dbReference type="InterPro" id="IPR000014">
    <property type="entry name" value="PAS"/>
</dbReference>
<dbReference type="SUPFAM" id="SSF55874">
    <property type="entry name" value="ATPase domain of HSP90 chaperone/DNA topoisomerase II/histidine kinase"/>
    <property type="match status" value="1"/>
</dbReference>